<evidence type="ECO:0000256" key="1">
    <source>
        <dbReference type="SAM" id="Phobius"/>
    </source>
</evidence>
<organism evidence="2">
    <name type="scientific">Pseudomonas syringae pv. actinidiae</name>
    <dbReference type="NCBI Taxonomy" id="103796"/>
    <lineage>
        <taxon>Bacteria</taxon>
        <taxon>Pseudomonadati</taxon>
        <taxon>Pseudomonadota</taxon>
        <taxon>Gammaproteobacteria</taxon>
        <taxon>Pseudomonadales</taxon>
        <taxon>Pseudomonadaceae</taxon>
        <taxon>Pseudomonas</taxon>
        <taxon>Pseudomonas syringae</taxon>
    </lineage>
</organism>
<keyword evidence="2" id="KW-0614">Plasmid</keyword>
<name>A0A2P0QFT7_PSESF</name>
<protein>
    <submittedName>
        <fullName evidence="2">Uncharacterized protein</fullName>
    </submittedName>
</protein>
<dbReference type="EMBL" id="KX009063">
    <property type="protein sequence ID" value="ARO45263.1"/>
    <property type="molecule type" value="Genomic_DNA"/>
</dbReference>
<evidence type="ECO:0000313" key="2">
    <source>
        <dbReference type="EMBL" id="ARO45263.1"/>
    </source>
</evidence>
<proteinExistence type="predicted"/>
<feature type="transmembrane region" description="Helical" evidence="1">
    <location>
        <begin position="15"/>
        <end position="38"/>
    </location>
</feature>
<dbReference type="AlphaFoldDB" id="A0A2P0QFT7"/>
<keyword evidence="1" id="KW-0472">Membrane</keyword>
<accession>A0A2P0QFT7</accession>
<keyword evidence="1" id="KW-0812">Transmembrane</keyword>
<geneLocation type="plasmid" evidence="2">
    <name>pPU_RT811</name>
</geneLocation>
<keyword evidence="1" id="KW-1133">Transmembrane helix</keyword>
<reference evidence="2" key="1">
    <citation type="submission" date="2016-03" db="EMBL/GenBank/DDBJ databases">
        <title>The evolution of Pseudomonas syringae pv. actinidiae in New Zealand.</title>
        <authorList>
            <person name="Taiaroa G."/>
            <person name="Poulter R.T.M."/>
            <person name="Lamont I."/>
            <person name="Stockwell P."/>
            <person name="Butler M.I."/>
        </authorList>
    </citation>
    <scope>NUCLEOTIDE SEQUENCE</scope>
    <source>
        <strain evidence="2">RT811</strain>
        <plasmid evidence="2">pPU_RT811</plasmid>
    </source>
</reference>
<sequence>MSRQKFEFECSTQAVVAASFAGGVLLFAVLMAGGYFYGSYQGQQERIKELISEPAKPCVWSPPHSE</sequence>